<gene>
    <name evidence="2" type="primary">gb16061</name>
    <name evidence="2" type="ORF">PR202_gb16061</name>
</gene>
<organism evidence="2 3">
    <name type="scientific">Eleusine coracana subsp. coracana</name>
    <dbReference type="NCBI Taxonomy" id="191504"/>
    <lineage>
        <taxon>Eukaryota</taxon>
        <taxon>Viridiplantae</taxon>
        <taxon>Streptophyta</taxon>
        <taxon>Embryophyta</taxon>
        <taxon>Tracheophyta</taxon>
        <taxon>Spermatophyta</taxon>
        <taxon>Magnoliopsida</taxon>
        <taxon>Liliopsida</taxon>
        <taxon>Poales</taxon>
        <taxon>Poaceae</taxon>
        <taxon>PACMAD clade</taxon>
        <taxon>Chloridoideae</taxon>
        <taxon>Cynodonteae</taxon>
        <taxon>Eleusininae</taxon>
        <taxon>Eleusine</taxon>
    </lineage>
</organism>
<feature type="signal peptide" evidence="1">
    <location>
        <begin position="1"/>
        <end position="28"/>
    </location>
</feature>
<protein>
    <submittedName>
        <fullName evidence="2">Uncharacterized protein</fullName>
    </submittedName>
</protein>
<evidence type="ECO:0000313" key="3">
    <source>
        <dbReference type="Proteomes" id="UP001054889"/>
    </source>
</evidence>
<feature type="chain" id="PRO_5043540099" evidence="1">
    <location>
        <begin position="29"/>
        <end position="88"/>
    </location>
</feature>
<dbReference type="AlphaFoldDB" id="A0AAV5EZF8"/>
<keyword evidence="3" id="KW-1185">Reference proteome</keyword>
<proteinExistence type="predicted"/>
<reference evidence="2" key="2">
    <citation type="submission" date="2021-12" db="EMBL/GenBank/DDBJ databases">
        <title>Resequencing data analysis of finger millet.</title>
        <authorList>
            <person name="Hatakeyama M."/>
            <person name="Aluri S."/>
            <person name="Balachadran M.T."/>
            <person name="Sivarajan S.R."/>
            <person name="Poveda L."/>
            <person name="Shimizu-Inatsugi R."/>
            <person name="Schlapbach R."/>
            <person name="Sreeman S.M."/>
            <person name="Shimizu K.K."/>
        </authorList>
    </citation>
    <scope>NUCLEOTIDE SEQUENCE</scope>
</reference>
<dbReference type="Proteomes" id="UP001054889">
    <property type="component" value="Unassembled WGS sequence"/>
</dbReference>
<evidence type="ECO:0000313" key="2">
    <source>
        <dbReference type="EMBL" id="GJN27986.1"/>
    </source>
</evidence>
<evidence type="ECO:0000256" key="1">
    <source>
        <dbReference type="SAM" id="SignalP"/>
    </source>
</evidence>
<keyword evidence="1" id="KW-0732">Signal</keyword>
<accession>A0AAV5EZF8</accession>
<reference evidence="2" key="1">
    <citation type="journal article" date="2018" name="DNA Res.">
        <title>Multiple hybrid de novo genome assembly of finger millet, an orphan allotetraploid crop.</title>
        <authorList>
            <person name="Hatakeyama M."/>
            <person name="Aluri S."/>
            <person name="Balachadran M.T."/>
            <person name="Sivarajan S.R."/>
            <person name="Patrignani A."/>
            <person name="Gruter S."/>
            <person name="Poveda L."/>
            <person name="Shimizu-Inatsugi R."/>
            <person name="Baeten J."/>
            <person name="Francoijs K.J."/>
            <person name="Nataraja K.N."/>
            <person name="Reddy Y.A.N."/>
            <person name="Phadnis S."/>
            <person name="Ravikumar R.L."/>
            <person name="Schlapbach R."/>
            <person name="Sreeman S.M."/>
            <person name="Shimizu K.K."/>
        </authorList>
    </citation>
    <scope>NUCLEOTIDE SEQUENCE</scope>
</reference>
<sequence length="88" mass="9766">MAASMKLSLTFILLLSVDLFFRARRVFCEVGGAKAIDCSLIRCKQDGYITCNNYPGKLNGCACVCAPEDGKHCKLHFAGRHLQQVRQD</sequence>
<dbReference type="EMBL" id="BQKI01000080">
    <property type="protein sequence ID" value="GJN27986.1"/>
    <property type="molecule type" value="Genomic_DNA"/>
</dbReference>
<name>A0AAV5EZF8_ELECO</name>
<comment type="caution">
    <text evidence="2">The sequence shown here is derived from an EMBL/GenBank/DDBJ whole genome shotgun (WGS) entry which is preliminary data.</text>
</comment>